<sequence length="298" mass="32043">MSTSTAPSPAPLVDVEIIAVPVRDVDRRLRAPGLCALAAAPSRPRIVALGDSVTVGVGDVDEQGWAVHLAHVLGGTLVNLAANGARAHTVITDQLDAAIASQPAVATLMVGGNDVLRGDFDSRDVGSAVEQTLRRLLATGCTVVLLMPPPVGRALPAPAIVRRVLARRMDLVRAVTLAAVQRVSPAAGLLVLDSTRVQQVGGDRVLHIDRIHPSPLGHRLLADQVAELLGERGFGMQAVMSPVPDPPPRRERLWWLIVRGTPWLIRRSRDLLPRLVITVLREERGRRVEQRNARRVIG</sequence>
<protein>
    <submittedName>
        <fullName evidence="2">SGNH/GDSL hydrolase family protein</fullName>
        <ecNumber evidence="2">3.1.-.-</ecNumber>
    </submittedName>
</protein>
<proteinExistence type="predicted"/>
<dbReference type="EMBL" id="CP159218">
    <property type="protein sequence ID" value="XCG62520.1"/>
    <property type="molecule type" value="Genomic_DNA"/>
</dbReference>
<dbReference type="PANTHER" id="PTHR43784">
    <property type="entry name" value="GDSL-LIKE LIPASE/ACYLHYDROLASE, PUTATIVE (AFU_ORTHOLOGUE AFUA_2G00820)-RELATED"/>
    <property type="match status" value="1"/>
</dbReference>
<keyword evidence="2" id="KW-0378">Hydrolase</keyword>
<dbReference type="Gene3D" id="3.40.50.1110">
    <property type="entry name" value="SGNH hydrolase"/>
    <property type="match status" value="1"/>
</dbReference>
<feature type="domain" description="SGNH hydrolase-type esterase" evidence="1">
    <location>
        <begin position="48"/>
        <end position="220"/>
    </location>
</feature>
<dbReference type="InterPro" id="IPR036514">
    <property type="entry name" value="SGNH_hydro_sf"/>
</dbReference>
<accession>A0AAU8DJX6</accession>
<dbReference type="PANTHER" id="PTHR43784:SF2">
    <property type="entry name" value="GDSL-LIKE LIPASE_ACYLHYDROLASE, PUTATIVE (AFU_ORTHOLOGUE AFUA_2G00820)-RELATED"/>
    <property type="match status" value="1"/>
</dbReference>
<dbReference type="CDD" id="cd01832">
    <property type="entry name" value="SGNH_hydrolase_like_1"/>
    <property type="match status" value="1"/>
</dbReference>
<dbReference type="RefSeq" id="WP_353648135.1">
    <property type="nucleotide sequence ID" value="NZ_CP159218.1"/>
</dbReference>
<dbReference type="GO" id="GO:0016787">
    <property type="term" value="F:hydrolase activity"/>
    <property type="evidence" value="ECO:0007669"/>
    <property type="project" value="UniProtKB-KW"/>
</dbReference>
<dbReference type="AlphaFoldDB" id="A0AAU8DJX6"/>
<evidence type="ECO:0000259" key="1">
    <source>
        <dbReference type="Pfam" id="PF13472"/>
    </source>
</evidence>
<organism evidence="2">
    <name type="scientific">Nakamurella sp. A5-74</name>
    <dbReference type="NCBI Taxonomy" id="3158264"/>
    <lineage>
        <taxon>Bacteria</taxon>
        <taxon>Bacillati</taxon>
        <taxon>Actinomycetota</taxon>
        <taxon>Actinomycetes</taxon>
        <taxon>Nakamurellales</taxon>
        <taxon>Nakamurellaceae</taxon>
        <taxon>Nakamurella</taxon>
    </lineage>
</organism>
<dbReference type="Pfam" id="PF13472">
    <property type="entry name" value="Lipase_GDSL_2"/>
    <property type="match status" value="1"/>
</dbReference>
<reference evidence="2" key="1">
    <citation type="submission" date="2024-05" db="EMBL/GenBank/DDBJ databases">
        <authorList>
            <person name="Cai S.Y."/>
            <person name="Jin L.M."/>
            <person name="Li H.R."/>
        </authorList>
    </citation>
    <scope>NUCLEOTIDE SEQUENCE</scope>
    <source>
        <strain evidence="2">A5-74</strain>
    </source>
</reference>
<dbReference type="EC" id="3.1.-.-" evidence="2"/>
<dbReference type="InterPro" id="IPR053140">
    <property type="entry name" value="GDSL_Rv0518-like"/>
</dbReference>
<name>A0AAU8DJX6_9ACTN</name>
<dbReference type="InterPro" id="IPR013830">
    <property type="entry name" value="SGNH_hydro"/>
</dbReference>
<gene>
    <name evidence="2" type="ORF">ABLG96_14855</name>
</gene>
<dbReference type="SUPFAM" id="SSF52266">
    <property type="entry name" value="SGNH hydrolase"/>
    <property type="match status" value="1"/>
</dbReference>
<evidence type="ECO:0000313" key="2">
    <source>
        <dbReference type="EMBL" id="XCG62520.1"/>
    </source>
</evidence>